<dbReference type="Proteomes" id="UP000012117">
    <property type="component" value="Unassembled WGS sequence"/>
</dbReference>
<dbReference type="BioCyc" id="LINT1193029:G11R4-3820-MONOMER"/>
<reference evidence="1 2" key="1">
    <citation type="submission" date="2013-01" db="EMBL/GenBank/DDBJ databases">
        <authorList>
            <person name="Harkins D.M."/>
            <person name="Durkin A.S."/>
            <person name="Brinkac L.M."/>
            <person name="Haft D.H."/>
            <person name="Selengut J.D."/>
            <person name="Sanka R."/>
            <person name="DePew J."/>
            <person name="Purushe J."/>
            <person name="Picardeau M."/>
            <person name="Werts C."/>
            <person name="Goarant C."/>
            <person name="Vinetz J.M."/>
            <person name="Sutton G.G."/>
            <person name="Nierman W.C."/>
            <person name="Fouts D.E."/>
        </authorList>
    </citation>
    <scope>NUCLEOTIDE SEQUENCE [LARGE SCALE GENOMIC DNA]</scope>
    <source>
        <strain evidence="1 2">200701872</strain>
    </source>
</reference>
<dbReference type="EMBL" id="AKWN02000085">
    <property type="protein sequence ID" value="EMP08918.1"/>
    <property type="molecule type" value="Genomic_DNA"/>
</dbReference>
<accession>M6ZR33</accession>
<evidence type="ECO:0000313" key="2">
    <source>
        <dbReference type="Proteomes" id="UP000012117"/>
    </source>
</evidence>
<sequence length="252" mass="28990">MYRMIRLPFFLLCFVFLFCGPVPKYILREPINGVPKGIVIYGIFLYEESEIPILGKRYNFLIPFPALTTLKKTCKNAQGQKESCGLNLVRDADGPEIMRDKDVIYRLADRTGLSTDGKNFPYHVLGDMDGLFQYEIINIGSFSSKSVFGTDGIRKAENSYTDYTISNSENFPIDPPTDRIDFKGIFAYRAVHIKTKPYWIGDLEEGLPVLKKINDERLNRHFFGEKEFSLENAKEHALELLKKDQSKGYWGR</sequence>
<evidence type="ECO:0000313" key="1">
    <source>
        <dbReference type="EMBL" id="EMP08918.1"/>
    </source>
</evidence>
<gene>
    <name evidence="1" type="ORF">LEP1GSC124_2273</name>
</gene>
<organism evidence="1 2">
    <name type="scientific">Leptospira interrogans serovar Pyrogenes str. 200701872</name>
    <dbReference type="NCBI Taxonomy" id="1193029"/>
    <lineage>
        <taxon>Bacteria</taxon>
        <taxon>Pseudomonadati</taxon>
        <taxon>Spirochaetota</taxon>
        <taxon>Spirochaetia</taxon>
        <taxon>Leptospirales</taxon>
        <taxon>Leptospiraceae</taxon>
        <taxon>Leptospira</taxon>
    </lineage>
</organism>
<comment type="caution">
    <text evidence="1">The sequence shown here is derived from an EMBL/GenBank/DDBJ whole genome shotgun (WGS) entry which is preliminary data.</text>
</comment>
<proteinExistence type="predicted"/>
<dbReference type="AlphaFoldDB" id="M6ZR33"/>
<name>M6ZR33_LEPIR</name>
<protein>
    <submittedName>
        <fullName evidence="1">Uncharacterized protein</fullName>
    </submittedName>
</protein>